<sequence>MNDIAELERRIAFAMERIAKGIENLDKAAVASLPDSDAPQAATEDEIETLRAQLADEQLANAQLEERVRALHQKQQAMASRAESELTALRDAIGQVDAELARLRKANAQLQESNAALRAANQAGVGEPHLINKSMMAELESMRAARQVDLAEVQAIKGALVPLLQDEEEAR</sequence>
<proteinExistence type="predicted"/>
<dbReference type="RefSeq" id="WP_380789738.1">
    <property type="nucleotide sequence ID" value="NZ_JBHTKR010000002.1"/>
</dbReference>
<keyword evidence="3" id="KW-1185">Reference proteome</keyword>
<keyword evidence="1" id="KW-0175">Coiled coil</keyword>
<gene>
    <name evidence="2" type="ORF">ACFQ3C_06545</name>
</gene>
<dbReference type="EMBL" id="JBHTKR010000002">
    <property type="protein sequence ID" value="MFD1194323.1"/>
    <property type="molecule type" value="Genomic_DNA"/>
</dbReference>
<reference evidence="3" key="1">
    <citation type="journal article" date="2019" name="Int. J. Syst. Evol. Microbiol.">
        <title>The Global Catalogue of Microorganisms (GCM) 10K type strain sequencing project: providing services to taxonomists for standard genome sequencing and annotation.</title>
        <authorList>
            <consortium name="The Broad Institute Genomics Platform"/>
            <consortium name="The Broad Institute Genome Sequencing Center for Infectious Disease"/>
            <person name="Wu L."/>
            <person name="Ma J."/>
        </authorList>
    </citation>
    <scope>NUCLEOTIDE SEQUENCE [LARGE SCALE GENOMIC DNA]</scope>
    <source>
        <strain evidence="3">CCUG 55328</strain>
    </source>
</reference>
<feature type="coiled-coil region" evidence="1">
    <location>
        <begin position="4"/>
        <end position="123"/>
    </location>
</feature>
<evidence type="ECO:0000256" key="1">
    <source>
        <dbReference type="SAM" id="Coils"/>
    </source>
</evidence>
<name>A0ABW3TBI6_9RHOB</name>
<accession>A0ABW3TBI6</accession>
<comment type="caution">
    <text evidence="2">The sequence shown here is derived from an EMBL/GenBank/DDBJ whole genome shotgun (WGS) entry which is preliminary data.</text>
</comment>
<evidence type="ECO:0000313" key="3">
    <source>
        <dbReference type="Proteomes" id="UP001597151"/>
    </source>
</evidence>
<evidence type="ECO:0000313" key="2">
    <source>
        <dbReference type="EMBL" id="MFD1194323.1"/>
    </source>
</evidence>
<protein>
    <submittedName>
        <fullName evidence="2">Uncharacterized protein</fullName>
    </submittedName>
</protein>
<organism evidence="2 3">
    <name type="scientific">Seohaeicola saemankumensis</name>
    <dbReference type="NCBI Taxonomy" id="481181"/>
    <lineage>
        <taxon>Bacteria</taxon>
        <taxon>Pseudomonadati</taxon>
        <taxon>Pseudomonadota</taxon>
        <taxon>Alphaproteobacteria</taxon>
        <taxon>Rhodobacterales</taxon>
        <taxon>Roseobacteraceae</taxon>
        <taxon>Seohaeicola</taxon>
    </lineage>
</organism>
<dbReference type="Proteomes" id="UP001597151">
    <property type="component" value="Unassembled WGS sequence"/>
</dbReference>